<feature type="compositionally biased region" description="Basic and acidic residues" evidence="1">
    <location>
        <begin position="556"/>
        <end position="570"/>
    </location>
</feature>
<comment type="caution">
    <text evidence="4">The sequence shown here is derived from an EMBL/GenBank/DDBJ whole genome shotgun (WGS) entry which is preliminary data.</text>
</comment>
<evidence type="ECO:0000256" key="1">
    <source>
        <dbReference type="SAM" id="MobiDB-lite"/>
    </source>
</evidence>
<evidence type="ECO:0000259" key="3">
    <source>
        <dbReference type="Pfam" id="PF13193"/>
    </source>
</evidence>
<evidence type="ECO:0000259" key="2">
    <source>
        <dbReference type="Pfam" id="PF00501"/>
    </source>
</evidence>
<dbReference type="InterPro" id="IPR025110">
    <property type="entry name" value="AMP-bd_C"/>
</dbReference>
<dbReference type="NCBIfam" id="NF004837">
    <property type="entry name" value="PRK06187.1"/>
    <property type="match status" value="1"/>
</dbReference>
<dbReference type="PANTHER" id="PTHR43767">
    <property type="entry name" value="LONG-CHAIN-FATTY-ACID--COA LIGASE"/>
    <property type="match status" value="1"/>
</dbReference>
<feature type="domain" description="AMP-binding enzyme C-terminal" evidence="3">
    <location>
        <begin position="447"/>
        <end position="522"/>
    </location>
</feature>
<dbReference type="Gene3D" id="3.30.300.30">
    <property type="match status" value="1"/>
</dbReference>
<dbReference type="EMBL" id="JBIRUI010000038">
    <property type="protein sequence ID" value="MFI1719469.1"/>
    <property type="molecule type" value="Genomic_DNA"/>
</dbReference>
<dbReference type="InterPro" id="IPR020845">
    <property type="entry name" value="AMP-binding_CS"/>
</dbReference>
<dbReference type="InterPro" id="IPR045851">
    <property type="entry name" value="AMP-bd_C_sf"/>
</dbReference>
<dbReference type="PROSITE" id="PS00455">
    <property type="entry name" value="AMP_BINDING"/>
    <property type="match status" value="1"/>
</dbReference>
<feature type="region of interest" description="Disordered" evidence="1">
    <location>
        <begin position="537"/>
        <end position="580"/>
    </location>
</feature>
<keyword evidence="4" id="KW-0436">Ligase</keyword>
<organism evidence="4 5">
    <name type="scientific">Streptomyces litmocidini</name>
    <dbReference type="NCBI Taxonomy" id="67318"/>
    <lineage>
        <taxon>Bacteria</taxon>
        <taxon>Bacillati</taxon>
        <taxon>Actinomycetota</taxon>
        <taxon>Actinomycetes</taxon>
        <taxon>Kitasatosporales</taxon>
        <taxon>Streptomycetaceae</taxon>
        <taxon>Streptomyces</taxon>
    </lineage>
</organism>
<reference evidence="4 5" key="1">
    <citation type="submission" date="2024-10" db="EMBL/GenBank/DDBJ databases">
        <title>The Natural Products Discovery Center: Release of the First 8490 Sequenced Strains for Exploring Actinobacteria Biosynthetic Diversity.</title>
        <authorList>
            <person name="Kalkreuter E."/>
            <person name="Kautsar S.A."/>
            <person name="Yang D."/>
            <person name="Bader C.D."/>
            <person name="Teijaro C.N."/>
            <person name="Fluegel L."/>
            <person name="Davis C.M."/>
            <person name="Simpson J.R."/>
            <person name="Lauterbach L."/>
            <person name="Steele A.D."/>
            <person name="Gui C."/>
            <person name="Meng S."/>
            <person name="Li G."/>
            <person name="Viehrig K."/>
            <person name="Ye F."/>
            <person name="Su P."/>
            <person name="Kiefer A.F."/>
            <person name="Nichols A."/>
            <person name="Cepeda A.J."/>
            <person name="Yan W."/>
            <person name="Fan B."/>
            <person name="Jiang Y."/>
            <person name="Adhikari A."/>
            <person name="Zheng C.-J."/>
            <person name="Schuster L."/>
            <person name="Cowan T.M."/>
            <person name="Smanski M.J."/>
            <person name="Chevrette M.G."/>
            <person name="De Carvalho L.P.S."/>
            <person name="Shen B."/>
        </authorList>
    </citation>
    <scope>NUCLEOTIDE SEQUENCE [LARGE SCALE GENOMIC DNA]</scope>
    <source>
        <strain evidence="4 5">NPDC020602</strain>
    </source>
</reference>
<dbReference type="SUPFAM" id="SSF56801">
    <property type="entry name" value="Acetyl-CoA synthetase-like"/>
    <property type="match status" value="1"/>
</dbReference>
<dbReference type="InterPro" id="IPR050237">
    <property type="entry name" value="ATP-dep_AMP-bd_enzyme"/>
</dbReference>
<keyword evidence="5" id="KW-1185">Reference proteome</keyword>
<proteinExistence type="predicted"/>
<dbReference type="Pfam" id="PF13193">
    <property type="entry name" value="AMP-binding_C"/>
    <property type="match status" value="1"/>
</dbReference>
<dbReference type="InterPro" id="IPR042099">
    <property type="entry name" value="ANL_N_sf"/>
</dbReference>
<name>A0ABW7UII4_9ACTN</name>
<dbReference type="Proteomes" id="UP001611339">
    <property type="component" value="Unassembled WGS sequence"/>
</dbReference>
<gene>
    <name evidence="4" type="ORF">ACH407_38640</name>
</gene>
<evidence type="ECO:0000313" key="4">
    <source>
        <dbReference type="EMBL" id="MFI1719469.1"/>
    </source>
</evidence>
<dbReference type="PANTHER" id="PTHR43767:SF11">
    <property type="entry name" value="MEDIUM-CHAIN-FATTY-ACID--COA LIGASE"/>
    <property type="match status" value="1"/>
</dbReference>
<feature type="domain" description="AMP-dependent synthetase/ligase" evidence="2">
    <location>
        <begin position="27"/>
        <end position="398"/>
    </location>
</feature>
<dbReference type="GO" id="GO:0016874">
    <property type="term" value="F:ligase activity"/>
    <property type="evidence" value="ECO:0007669"/>
    <property type="project" value="UniProtKB-KW"/>
</dbReference>
<dbReference type="Gene3D" id="3.40.50.12780">
    <property type="entry name" value="N-terminal domain of ligase-like"/>
    <property type="match status" value="1"/>
</dbReference>
<dbReference type="CDD" id="cd12119">
    <property type="entry name" value="ttLC_FACS_AlkK_like"/>
    <property type="match status" value="1"/>
</dbReference>
<dbReference type="InterPro" id="IPR000873">
    <property type="entry name" value="AMP-dep_synth/lig_dom"/>
</dbReference>
<evidence type="ECO:0000313" key="5">
    <source>
        <dbReference type="Proteomes" id="UP001611339"/>
    </source>
</evidence>
<sequence length="580" mass="62977">MKSTMQDRELLVRDILAHGQRVYGDSRVVRCADGPTARSAQTFADIAHQAEQLAAALSRLGVRRGERVATLAWNTPEHLVAYLAVPSMGAVLHTLNLRLHQDQLGYIVEHAEDAVLLVDATLLDMLPPLRDRLGGVRHLVVIGDAPEVELPAHIAVHRWDELLAAERPGFDWPDLDEREAAALCYTTGTTGNPKGVAYSHRSITLHTLGVSAGAGFAMHDGDRVLPIVPMFHANAWGWPYAAWLAGSDLIMNGRRLHTPDLARIINEERPTAVAAICTIWNSLVHHGEQHPLDLSGVRLAGCGGATPPRALLKELKDRYGVRLKQGWGLTETSPLATFAVPPHGTPDEDEVDWLAKSGRLMPFVDARLIAEDGSEQPWDGRSVGELELRGPWVTGSYFNTEDADEKFHDGWLRTGDLGVIEPGGWVVVSDRLKDGIKSGGEWISTIELENAIIEHPAVLEAVVVGVPDPRWEERPLACVSLVPGAGVGGDELREFLTGRVARWWIPERWSFVDAVPKTSVGKYDKRAVRSLYGEGALDVWTPGDSGDSGRPGDSGDSGRSDGSGRSRESGEAGAQVPPAE</sequence>
<dbReference type="RefSeq" id="WP_398714279.1">
    <property type="nucleotide sequence ID" value="NZ_JBIRUI010000038.1"/>
</dbReference>
<protein>
    <submittedName>
        <fullName evidence="4">Long-chain fatty acid--CoA ligase</fullName>
    </submittedName>
</protein>
<dbReference type="Pfam" id="PF00501">
    <property type="entry name" value="AMP-binding"/>
    <property type="match status" value="1"/>
</dbReference>
<accession>A0ABW7UII4</accession>